<feature type="region of interest" description="Disordered" evidence="6">
    <location>
        <begin position="310"/>
        <end position="344"/>
    </location>
</feature>
<dbReference type="InterPro" id="IPR027417">
    <property type="entry name" value="P-loop_NTPase"/>
</dbReference>
<dbReference type="GO" id="GO:0016020">
    <property type="term" value="C:membrane"/>
    <property type="evidence" value="ECO:0007669"/>
    <property type="project" value="UniProtKB-SubCell"/>
</dbReference>
<feature type="region of interest" description="Disordered" evidence="6">
    <location>
        <begin position="251"/>
        <end position="273"/>
    </location>
</feature>
<evidence type="ECO:0000256" key="6">
    <source>
        <dbReference type="SAM" id="MobiDB-lite"/>
    </source>
</evidence>
<dbReference type="GO" id="GO:0140359">
    <property type="term" value="F:ABC-type transporter activity"/>
    <property type="evidence" value="ECO:0007669"/>
    <property type="project" value="InterPro"/>
</dbReference>
<evidence type="ECO:0000256" key="2">
    <source>
        <dbReference type="ARBA" id="ARBA00022448"/>
    </source>
</evidence>
<feature type="domain" description="ABC transporter" evidence="8">
    <location>
        <begin position="1"/>
        <end position="212"/>
    </location>
</feature>
<feature type="compositionally biased region" description="Polar residues" evidence="6">
    <location>
        <begin position="317"/>
        <end position="336"/>
    </location>
</feature>
<keyword evidence="10" id="KW-1185">Reference proteome</keyword>
<name>A0A2P6VRV5_9CHLO</name>
<dbReference type="GO" id="GO:0016887">
    <property type="term" value="F:ATP hydrolysis activity"/>
    <property type="evidence" value="ECO:0007669"/>
    <property type="project" value="InterPro"/>
</dbReference>
<dbReference type="SUPFAM" id="SSF52540">
    <property type="entry name" value="P-loop containing nucleoside triphosphate hydrolases"/>
    <property type="match status" value="1"/>
</dbReference>
<dbReference type="OrthoDB" id="66620at2759"/>
<sequence length="644" mass="68197">MGASGAGKTLLLDVLAGQAPYSCDVRGSIKLEGTPLTKELVREHVAFVQQFDVLLPTATVREAVTTCALLRLPLAMPRADKAARVESILAQLDLLGCGDKLIGEPDGGRDRLSGGQRRRTSLACELVSLPRLILLDEPLSGLDSHMALSVVQGLSRLAQHGCIVLLSVHQASSMLERHFHQVMLLAQGRLVVAGSFDQALQCFEVAGYSRPLHASPADFLVTCVKTAGDAELAALHNTYCALQAGWEAAGGGQASPPKHGSKESYGSLGSLGGSRGGTPTNTCACVADGGGCAACHAACAGHRPTGSSASASASASLKDSVSEQSGTDVESGTSSPELPATPELRVAAAPPTRRTAAAAAAAQLFMLQTWVLLVRHWRSTTRRRTALALDVAQKLFSAVFLGLIYFQVSDSLYQGTLDRMAALCLAAITIPVQRLFGAAMRVSAELPLLRAEQKTASYPVSAWVLARVLAELPFAFLNNLGAAVVGYFMIGMQPSRFFVFFLAFHLLFQASDAFGQLLRAVMPDMRSAQSVVEVSVMLLFVTTGFMIYRLPPYMAWLQWVSYAAYGYHAMVINEFTGLVLIRPSGTPVTLLTPQSADVQTLIGDRGLKPPVGVAASCAMMAGQALLGYALLGAVLAIKARLRRL</sequence>
<dbReference type="InterPro" id="IPR003439">
    <property type="entry name" value="ABC_transporter-like_ATP-bd"/>
</dbReference>
<feature type="transmembrane region" description="Helical" evidence="7">
    <location>
        <begin position="464"/>
        <end position="490"/>
    </location>
</feature>
<dbReference type="Gene3D" id="3.40.50.300">
    <property type="entry name" value="P-loop containing nucleotide triphosphate hydrolases"/>
    <property type="match status" value="1"/>
</dbReference>
<keyword evidence="4 7" id="KW-1133">Transmembrane helix</keyword>
<dbReference type="Proteomes" id="UP000239649">
    <property type="component" value="Unassembled WGS sequence"/>
</dbReference>
<dbReference type="Pfam" id="PF01061">
    <property type="entry name" value="ABC2_membrane"/>
    <property type="match status" value="1"/>
</dbReference>
<dbReference type="PANTHER" id="PTHR48041:SF139">
    <property type="entry name" value="PROTEIN SCARLET"/>
    <property type="match status" value="1"/>
</dbReference>
<proteinExistence type="predicted"/>
<evidence type="ECO:0000256" key="1">
    <source>
        <dbReference type="ARBA" id="ARBA00004141"/>
    </source>
</evidence>
<keyword evidence="2" id="KW-0813">Transport</keyword>
<keyword evidence="3 7" id="KW-0812">Transmembrane</keyword>
<feature type="transmembrane region" description="Helical" evidence="7">
    <location>
        <begin position="355"/>
        <end position="374"/>
    </location>
</feature>
<dbReference type="Pfam" id="PF00005">
    <property type="entry name" value="ABC_tran"/>
    <property type="match status" value="1"/>
</dbReference>
<accession>A0A2P6VRV5</accession>
<feature type="transmembrane region" description="Helical" evidence="7">
    <location>
        <begin position="496"/>
        <end position="518"/>
    </location>
</feature>
<evidence type="ECO:0000256" key="3">
    <source>
        <dbReference type="ARBA" id="ARBA00022692"/>
    </source>
</evidence>
<reference evidence="9 10" key="1">
    <citation type="journal article" date="2018" name="Plant J.">
        <title>Genome sequences of Chlorella sorokiniana UTEX 1602 and Micractinium conductrix SAG 241.80: implications to maltose excretion by a green alga.</title>
        <authorList>
            <person name="Arriola M.B."/>
            <person name="Velmurugan N."/>
            <person name="Zhang Y."/>
            <person name="Plunkett M.H."/>
            <person name="Hondzo H."/>
            <person name="Barney B.M."/>
        </authorList>
    </citation>
    <scope>NUCLEOTIDE SEQUENCE [LARGE SCALE GENOMIC DNA]</scope>
    <source>
        <strain evidence="9 10">SAG 241.80</strain>
    </source>
</reference>
<feature type="transmembrane region" description="Helical" evidence="7">
    <location>
        <begin position="613"/>
        <end position="637"/>
    </location>
</feature>
<feature type="transmembrane region" description="Helical" evidence="7">
    <location>
        <begin position="530"/>
        <end position="550"/>
    </location>
</feature>
<evidence type="ECO:0000256" key="7">
    <source>
        <dbReference type="SAM" id="Phobius"/>
    </source>
</evidence>
<dbReference type="PROSITE" id="PS50893">
    <property type="entry name" value="ABC_TRANSPORTER_2"/>
    <property type="match status" value="1"/>
</dbReference>
<evidence type="ECO:0000256" key="5">
    <source>
        <dbReference type="ARBA" id="ARBA00023136"/>
    </source>
</evidence>
<keyword evidence="5 7" id="KW-0472">Membrane</keyword>
<evidence type="ECO:0000256" key="4">
    <source>
        <dbReference type="ARBA" id="ARBA00022989"/>
    </source>
</evidence>
<dbReference type="EMBL" id="LHPF02000001">
    <property type="protein sequence ID" value="PSC76823.1"/>
    <property type="molecule type" value="Genomic_DNA"/>
</dbReference>
<evidence type="ECO:0000313" key="10">
    <source>
        <dbReference type="Proteomes" id="UP000239649"/>
    </source>
</evidence>
<dbReference type="GO" id="GO:0005524">
    <property type="term" value="F:ATP binding"/>
    <property type="evidence" value="ECO:0007669"/>
    <property type="project" value="InterPro"/>
</dbReference>
<comment type="caution">
    <text evidence="9">The sequence shown here is derived from an EMBL/GenBank/DDBJ whole genome shotgun (WGS) entry which is preliminary data.</text>
</comment>
<gene>
    <name evidence="9" type="primary">g437</name>
    <name evidence="9" type="ORF">C2E20_0437</name>
</gene>
<dbReference type="InterPro" id="IPR013525">
    <property type="entry name" value="ABC2_TM"/>
</dbReference>
<feature type="transmembrane region" description="Helical" evidence="7">
    <location>
        <begin position="386"/>
        <end position="408"/>
    </location>
</feature>
<dbReference type="PANTHER" id="PTHR48041">
    <property type="entry name" value="ABC TRANSPORTER G FAMILY MEMBER 28"/>
    <property type="match status" value="1"/>
</dbReference>
<evidence type="ECO:0000313" key="9">
    <source>
        <dbReference type="EMBL" id="PSC76823.1"/>
    </source>
</evidence>
<evidence type="ECO:0000259" key="8">
    <source>
        <dbReference type="PROSITE" id="PS50893"/>
    </source>
</evidence>
<dbReference type="InterPro" id="IPR050352">
    <property type="entry name" value="ABCG_transporters"/>
</dbReference>
<dbReference type="AlphaFoldDB" id="A0A2P6VRV5"/>
<comment type="subcellular location">
    <subcellularLocation>
        <location evidence="1">Membrane</location>
        <topology evidence="1">Multi-pass membrane protein</topology>
    </subcellularLocation>
</comment>
<organism evidence="9 10">
    <name type="scientific">Micractinium conductrix</name>
    <dbReference type="NCBI Taxonomy" id="554055"/>
    <lineage>
        <taxon>Eukaryota</taxon>
        <taxon>Viridiplantae</taxon>
        <taxon>Chlorophyta</taxon>
        <taxon>core chlorophytes</taxon>
        <taxon>Trebouxiophyceae</taxon>
        <taxon>Chlorellales</taxon>
        <taxon>Chlorellaceae</taxon>
        <taxon>Chlorella clade</taxon>
        <taxon>Micractinium</taxon>
    </lineage>
</organism>
<protein>
    <submittedName>
        <fullName evidence="9">ABC transporter (Adp1)</fullName>
    </submittedName>
</protein>